<gene>
    <name evidence="1" type="ORF">FTO68_03030</name>
</gene>
<dbReference type="PANTHER" id="PTHR36565:SF1">
    <property type="entry name" value="UPF0332 PROTEIN TM_1000"/>
    <property type="match status" value="1"/>
</dbReference>
<comment type="caution">
    <text evidence="1">The sequence shown here is derived from an EMBL/GenBank/DDBJ whole genome shotgun (WGS) entry which is preliminary data.</text>
</comment>
<protein>
    <recommendedName>
        <fullName evidence="3">DUF86 domain-containing protein</fullName>
    </recommendedName>
</protein>
<dbReference type="PANTHER" id="PTHR36565">
    <property type="entry name" value="UPF0332 PROTEIN TM_1000"/>
    <property type="match status" value="1"/>
</dbReference>
<reference evidence="1 2" key="1">
    <citation type="submission" date="2019-08" db="EMBL/GenBank/DDBJ databases">
        <authorList>
            <person name="Chen S.-C."/>
            <person name="Lai M.-C."/>
            <person name="You Y.-T."/>
        </authorList>
    </citation>
    <scope>NUCLEOTIDE SEQUENCE [LARGE SCALE GENOMIC DNA]</scope>
    <source>
        <strain evidence="1 2">P2F9704a</strain>
    </source>
</reference>
<dbReference type="RefSeq" id="WP_255331896.1">
    <property type="nucleotide sequence ID" value="NZ_VOTZ01000004.1"/>
</dbReference>
<accession>A0ABD4TJK9</accession>
<dbReference type="Proteomes" id="UP001524383">
    <property type="component" value="Unassembled WGS sequence"/>
</dbReference>
<dbReference type="InterPro" id="IPR052226">
    <property type="entry name" value="UPF0332_toxin"/>
</dbReference>
<dbReference type="Gene3D" id="1.20.120.330">
    <property type="entry name" value="Nucleotidyltransferases domain 2"/>
    <property type="match status" value="1"/>
</dbReference>
<evidence type="ECO:0000313" key="2">
    <source>
        <dbReference type="Proteomes" id="UP001524383"/>
    </source>
</evidence>
<organism evidence="1 2">
    <name type="scientific">Methanocalculus taiwanensis</name>
    <dbReference type="NCBI Taxonomy" id="106207"/>
    <lineage>
        <taxon>Archaea</taxon>
        <taxon>Methanobacteriati</taxon>
        <taxon>Methanobacteriota</taxon>
        <taxon>Stenosarchaea group</taxon>
        <taxon>Methanomicrobia</taxon>
        <taxon>Methanomicrobiales</taxon>
        <taxon>Methanocalculaceae</taxon>
        <taxon>Methanocalculus</taxon>
    </lineage>
</organism>
<dbReference type="EMBL" id="VOTZ01000004">
    <property type="protein sequence ID" value="MCQ1537963.1"/>
    <property type="molecule type" value="Genomic_DNA"/>
</dbReference>
<sequence length="73" mass="8371">MKQDDISAIGLHYIRTGELAVEHGRALNRIEILREEVDYTIFNRITMEDVSIVISQAHAFIEQVERIITTGTE</sequence>
<proteinExistence type="predicted"/>
<evidence type="ECO:0008006" key="3">
    <source>
        <dbReference type="Google" id="ProtNLM"/>
    </source>
</evidence>
<evidence type="ECO:0000313" key="1">
    <source>
        <dbReference type="EMBL" id="MCQ1537963.1"/>
    </source>
</evidence>
<keyword evidence="2" id="KW-1185">Reference proteome</keyword>
<dbReference type="AlphaFoldDB" id="A0ABD4TJK9"/>
<name>A0ABD4TJK9_9EURY</name>